<dbReference type="AlphaFoldDB" id="A0A3S4SXD0"/>
<proteinExistence type="predicted"/>
<dbReference type="EMBL" id="LR134372">
    <property type="protein sequence ID" value="VEG85362.1"/>
    <property type="molecule type" value="Genomic_DNA"/>
</dbReference>
<organism evidence="1 2">
    <name type="scientific">Campylobacter upsaliensis</name>
    <dbReference type="NCBI Taxonomy" id="28080"/>
    <lineage>
        <taxon>Bacteria</taxon>
        <taxon>Pseudomonadati</taxon>
        <taxon>Campylobacterota</taxon>
        <taxon>Epsilonproteobacteria</taxon>
        <taxon>Campylobacterales</taxon>
        <taxon>Campylobacteraceae</taxon>
        <taxon>Campylobacter</taxon>
    </lineage>
</organism>
<protein>
    <submittedName>
        <fullName evidence="1">Sugar transferase</fullName>
    </submittedName>
</protein>
<sequence length="162" mass="18668">MQREDFIVGFGSDVKQKYEMLKKECEAFKQLGSKENLKSLKAKNLELKIKKKQIALKEFMRPKFILAQNESACFAVKQHLSYKLGQAMIECSKSLFGYVCLPYVLYYIKSTHKKENLETTQQFLDYEEAQNIKNHLSYKLGQGLLQRTRGGGGDYAKLYSAA</sequence>
<name>A0A3S4SXD0_CAMUP</name>
<evidence type="ECO:0000313" key="1">
    <source>
        <dbReference type="EMBL" id="VEG85362.1"/>
    </source>
</evidence>
<dbReference type="RefSeq" id="WP_167541491.1">
    <property type="nucleotide sequence ID" value="NZ_LR134372.1"/>
</dbReference>
<evidence type="ECO:0000313" key="2">
    <source>
        <dbReference type="Proteomes" id="UP000278157"/>
    </source>
</evidence>
<dbReference type="Proteomes" id="UP000278157">
    <property type="component" value="Chromosome"/>
</dbReference>
<keyword evidence="1" id="KW-0808">Transferase</keyword>
<accession>A0A3S4SXD0</accession>
<dbReference type="GO" id="GO:0016740">
    <property type="term" value="F:transferase activity"/>
    <property type="evidence" value="ECO:0007669"/>
    <property type="project" value="UniProtKB-KW"/>
</dbReference>
<reference evidence="1 2" key="1">
    <citation type="submission" date="2018-12" db="EMBL/GenBank/DDBJ databases">
        <authorList>
            <consortium name="Pathogen Informatics"/>
        </authorList>
    </citation>
    <scope>NUCLEOTIDE SEQUENCE [LARGE SCALE GENOMIC DNA]</scope>
    <source>
        <strain evidence="1 2">NCTC11541</strain>
    </source>
</reference>
<gene>
    <name evidence="1" type="ORF">NCTC11541_01419</name>
</gene>